<dbReference type="Proteomes" id="UP000024404">
    <property type="component" value="Unassembled WGS sequence"/>
</dbReference>
<name>A0A8R1Y313_ONCVO</name>
<keyword evidence="2" id="KW-1185">Reference proteome</keyword>
<evidence type="ECO:0000313" key="2">
    <source>
        <dbReference type="Proteomes" id="UP000024404"/>
    </source>
</evidence>
<dbReference type="AlphaFoldDB" id="A0A8R1Y313"/>
<sequence>MLKDFYEKQRLDEAIFIQISVTQENIKKKLLEIKQDGSTLPEGEYEEFKADMFDDLELPFTLNLLISDRDEVPIVSRNTMNTETTILNESKSTKSQ</sequence>
<evidence type="ECO:0000313" key="1">
    <source>
        <dbReference type="EnsemblMetazoa" id="OVOC9177.1"/>
    </source>
</evidence>
<dbReference type="EMBL" id="CMVM020000256">
    <property type="status" value="NOT_ANNOTATED_CDS"/>
    <property type="molecule type" value="Genomic_DNA"/>
</dbReference>
<dbReference type="EnsemblMetazoa" id="OVOC9177.1">
    <property type="protein sequence ID" value="OVOC9177.1"/>
    <property type="gene ID" value="WBGene00245986"/>
</dbReference>
<accession>A0A8R1Y313</accession>
<organism evidence="1 2">
    <name type="scientific">Onchocerca volvulus</name>
    <dbReference type="NCBI Taxonomy" id="6282"/>
    <lineage>
        <taxon>Eukaryota</taxon>
        <taxon>Metazoa</taxon>
        <taxon>Ecdysozoa</taxon>
        <taxon>Nematoda</taxon>
        <taxon>Chromadorea</taxon>
        <taxon>Rhabditida</taxon>
        <taxon>Spirurina</taxon>
        <taxon>Spiruromorpha</taxon>
        <taxon>Filarioidea</taxon>
        <taxon>Onchocercidae</taxon>
        <taxon>Onchocerca</taxon>
    </lineage>
</organism>
<reference evidence="1" key="2">
    <citation type="submission" date="2022-06" db="UniProtKB">
        <authorList>
            <consortium name="EnsemblMetazoa"/>
        </authorList>
    </citation>
    <scope>IDENTIFICATION</scope>
</reference>
<reference evidence="2" key="1">
    <citation type="submission" date="2013-10" db="EMBL/GenBank/DDBJ databases">
        <title>Genome sequencing of Onchocerca volvulus.</title>
        <authorList>
            <person name="Cotton J."/>
            <person name="Tsai J."/>
            <person name="Stanley E."/>
            <person name="Tracey A."/>
            <person name="Holroyd N."/>
            <person name="Lustigman S."/>
            <person name="Berriman M."/>
        </authorList>
    </citation>
    <scope>NUCLEOTIDE SEQUENCE</scope>
</reference>
<protein>
    <submittedName>
        <fullName evidence="1">Uncharacterized protein</fullName>
    </submittedName>
</protein>
<proteinExistence type="predicted"/>